<feature type="transmembrane region" description="Helical" evidence="8">
    <location>
        <begin position="263"/>
        <end position="282"/>
    </location>
</feature>
<keyword evidence="10" id="KW-1185">Reference proteome</keyword>
<dbReference type="AlphaFoldDB" id="A0A6P2C3W7"/>
<dbReference type="Pfam" id="PF07690">
    <property type="entry name" value="MFS_1"/>
    <property type="match status" value="1"/>
</dbReference>
<proteinExistence type="predicted"/>
<dbReference type="SUPFAM" id="SSF103473">
    <property type="entry name" value="MFS general substrate transporter"/>
    <property type="match status" value="1"/>
</dbReference>
<evidence type="ECO:0000256" key="6">
    <source>
        <dbReference type="ARBA" id="ARBA00023136"/>
    </source>
</evidence>
<evidence type="ECO:0000256" key="2">
    <source>
        <dbReference type="ARBA" id="ARBA00022448"/>
    </source>
</evidence>
<feature type="compositionally biased region" description="Low complexity" evidence="7">
    <location>
        <begin position="203"/>
        <end position="217"/>
    </location>
</feature>
<evidence type="ECO:0000313" key="9">
    <source>
        <dbReference type="EMBL" id="TVZ05888.1"/>
    </source>
</evidence>
<dbReference type="GO" id="GO:0022857">
    <property type="term" value="F:transmembrane transporter activity"/>
    <property type="evidence" value="ECO:0007669"/>
    <property type="project" value="InterPro"/>
</dbReference>
<evidence type="ECO:0000256" key="4">
    <source>
        <dbReference type="ARBA" id="ARBA00022692"/>
    </source>
</evidence>
<dbReference type="InterPro" id="IPR011701">
    <property type="entry name" value="MFS"/>
</dbReference>
<evidence type="ECO:0000256" key="1">
    <source>
        <dbReference type="ARBA" id="ARBA00004651"/>
    </source>
</evidence>
<dbReference type="GO" id="GO:0005886">
    <property type="term" value="C:plasma membrane"/>
    <property type="evidence" value="ECO:0007669"/>
    <property type="project" value="UniProtKB-SubCell"/>
</dbReference>
<feature type="transmembrane region" description="Helical" evidence="8">
    <location>
        <begin position="51"/>
        <end position="70"/>
    </location>
</feature>
<reference evidence="9 10" key="1">
    <citation type="submission" date="2018-11" db="EMBL/GenBank/DDBJ databases">
        <title>Trebonia kvetii gen.nov., sp.nov., a novel acidophilic actinobacterium, and proposal of the new actinobacterial family Treboniaceae fam. nov.</title>
        <authorList>
            <person name="Rapoport D."/>
            <person name="Sagova-Mareckova M."/>
            <person name="Sedlacek I."/>
            <person name="Provaznik J."/>
            <person name="Kralova S."/>
            <person name="Pavlinic D."/>
            <person name="Benes V."/>
            <person name="Kopecky J."/>
        </authorList>
    </citation>
    <scope>NUCLEOTIDE SEQUENCE [LARGE SCALE GENOMIC DNA]</scope>
    <source>
        <strain evidence="9 10">15Tr583</strain>
    </source>
</reference>
<comment type="caution">
    <text evidence="9">The sequence shown here is derived from an EMBL/GenBank/DDBJ whole genome shotgun (WGS) entry which is preliminary data.</text>
</comment>
<name>A0A6P2C3W7_9ACTN</name>
<dbReference type="PANTHER" id="PTHR23517">
    <property type="entry name" value="RESISTANCE PROTEIN MDTM, PUTATIVE-RELATED-RELATED"/>
    <property type="match status" value="1"/>
</dbReference>
<sequence length="429" mass="45476">MRRLLNRVLSDDPLVRATAIQSAIFAFGTGTFITGEAVYSIKIIGLTVAEAGLGLTIGMASQFLVSIPFGRLADRIGARTCWGIGNALQAVAFLGWLFAHGFWPFIAVVVGREVTAQLGQIGWSTYRLAAFPRETRVLSGAYNRAALNVGFTVGALFGGIALATGSLTVIRFIPILTAAILLVSAAMIRRLPGAATQPSNSQPAEARPSVAAPSAPRGRPAIRNAGFVVTSFFDGLLSSHQTLLLTVIPLWLVADTNAPRVLLAWLFATNTIGAVLFQVPVSRTVKDLTTAMRAEARAAAFMVASCLIILVTDHTVIWLTIPLIWLAHVTVTGSELFESSASWSLQSELSDQSRLGDYQGVASVANTLGIIWTPALYTFLATTLHATGWLIIAAIVVTAAAGIRPSARMARQYLAEGRDAPKPVPAAAE</sequence>
<dbReference type="InterPro" id="IPR050171">
    <property type="entry name" value="MFS_Transporters"/>
</dbReference>
<keyword evidence="4 8" id="KW-0812">Transmembrane</keyword>
<feature type="transmembrane region" description="Helical" evidence="8">
    <location>
        <begin position="169"/>
        <end position="188"/>
    </location>
</feature>
<feature type="transmembrane region" description="Helical" evidence="8">
    <location>
        <begin position="145"/>
        <end position="163"/>
    </location>
</feature>
<gene>
    <name evidence="9" type="ORF">EAS64_13990</name>
</gene>
<dbReference type="EMBL" id="RPFW01000002">
    <property type="protein sequence ID" value="TVZ05888.1"/>
    <property type="molecule type" value="Genomic_DNA"/>
</dbReference>
<evidence type="ECO:0000256" key="5">
    <source>
        <dbReference type="ARBA" id="ARBA00022989"/>
    </source>
</evidence>
<evidence type="ECO:0000256" key="3">
    <source>
        <dbReference type="ARBA" id="ARBA00022475"/>
    </source>
</evidence>
<keyword evidence="3" id="KW-1003">Cell membrane</keyword>
<dbReference type="Gene3D" id="1.20.1250.20">
    <property type="entry name" value="MFS general substrate transporter like domains"/>
    <property type="match status" value="1"/>
</dbReference>
<keyword evidence="5 8" id="KW-1133">Transmembrane helix</keyword>
<dbReference type="PANTHER" id="PTHR23517:SF2">
    <property type="entry name" value="MULTIDRUG RESISTANCE PROTEIN MDTH"/>
    <property type="match status" value="1"/>
</dbReference>
<organism evidence="9 10">
    <name type="scientific">Trebonia kvetii</name>
    <dbReference type="NCBI Taxonomy" id="2480626"/>
    <lineage>
        <taxon>Bacteria</taxon>
        <taxon>Bacillati</taxon>
        <taxon>Actinomycetota</taxon>
        <taxon>Actinomycetes</taxon>
        <taxon>Streptosporangiales</taxon>
        <taxon>Treboniaceae</taxon>
        <taxon>Trebonia</taxon>
    </lineage>
</organism>
<evidence type="ECO:0000256" key="8">
    <source>
        <dbReference type="SAM" id="Phobius"/>
    </source>
</evidence>
<feature type="transmembrane region" description="Helical" evidence="8">
    <location>
        <begin position="20"/>
        <end position="39"/>
    </location>
</feature>
<comment type="subcellular location">
    <subcellularLocation>
        <location evidence="1">Cell membrane</location>
        <topology evidence="1">Multi-pass membrane protein</topology>
    </subcellularLocation>
</comment>
<dbReference type="OrthoDB" id="3865324at2"/>
<dbReference type="Proteomes" id="UP000460272">
    <property type="component" value="Unassembled WGS sequence"/>
</dbReference>
<evidence type="ECO:0000313" key="10">
    <source>
        <dbReference type="Proteomes" id="UP000460272"/>
    </source>
</evidence>
<dbReference type="InterPro" id="IPR036259">
    <property type="entry name" value="MFS_trans_sf"/>
</dbReference>
<keyword evidence="6 8" id="KW-0472">Membrane</keyword>
<feature type="region of interest" description="Disordered" evidence="7">
    <location>
        <begin position="195"/>
        <end position="217"/>
    </location>
</feature>
<feature type="transmembrane region" description="Helical" evidence="8">
    <location>
        <begin position="386"/>
        <end position="403"/>
    </location>
</feature>
<evidence type="ECO:0000256" key="7">
    <source>
        <dbReference type="SAM" id="MobiDB-lite"/>
    </source>
</evidence>
<keyword evidence="2" id="KW-0813">Transport</keyword>
<accession>A0A6P2C3W7</accession>
<feature type="transmembrane region" description="Helical" evidence="8">
    <location>
        <begin position="90"/>
        <end position="110"/>
    </location>
</feature>
<protein>
    <submittedName>
        <fullName evidence="9">MFS transporter</fullName>
    </submittedName>
</protein>